<gene>
    <name evidence="1" type="ORF">OBE_01817</name>
</gene>
<evidence type="ECO:0000313" key="1">
    <source>
        <dbReference type="EMBL" id="EKC74541.1"/>
    </source>
</evidence>
<dbReference type="PANTHER" id="PTHR35807">
    <property type="entry name" value="TRANSCRIPTIONAL REGULATOR REDD-RELATED"/>
    <property type="match status" value="1"/>
</dbReference>
<sequence>MFSLRIKQIFCLILRYSDADGISSKQLSDLIWPDKPKDKVKNSRGVAINHLRKILKELDGIELVYEKGCFRFTLSSVFYCDYLRFMAIVAENRVENCRQEFLHIVGRGKFVGFMDDPLFDGFKQDVECRLEVLVLQLMKEAFEAQDYSEAVSLAEAEFNIDPVNETALSCCIKSLFMLKHENAAIGTYQRFVAEYKNIRGKTTLLLSAFIGI</sequence>
<dbReference type="GO" id="GO:0006355">
    <property type="term" value="P:regulation of DNA-templated transcription"/>
    <property type="evidence" value="ECO:0007669"/>
    <property type="project" value="TreeGrafter"/>
</dbReference>
<reference evidence="1" key="1">
    <citation type="journal article" date="2013" name="Environ. Microbiol.">
        <title>Microbiota from the distal guts of lean and obese adolescents exhibit partial functional redundancy besides clear differences in community structure.</title>
        <authorList>
            <person name="Ferrer M."/>
            <person name="Ruiz A."/>
            <person name="Lanza F."/>
            <person name="Haange S.B."/>
            <person name="Oberbach A."/>
            <person name="Till H."/>
            <person name="Bargiela R."/>
            <person name="Campoy C."/>
            <person name="Segura M.T."/>
            <person name="Richter M."/>
            <person name="von Bergen M."/>
            <person name="Seifert J."/>
            <person name="Suarez A."/>
        </authorList>
    </citation>
    <scope>NUCLEOTIDE SEQUENCE</scope>
</reference>
<accession>K1USQ1</accession>
<feature type="non-terminal residue" evidence="1">
    <location>
        <position position="212"/>
    </location>
</feature>
<dbReference type="PANTHER" id="PTHR35807:SF1">
    <property type="entry name" value="TRANSCRIPTIONAL REGULATOR REDD"/>
    <property type="match status" value="1"/>
</dbReference>
<evidence type="ECO:0008006" key="2">
    <source>
        <dbReference type="Google" id="ProtNLM"/>
    </source>
</evidence>
<organism evidence="1">
    <name type="scientific">human gut metagenome</name>
    <dbReference type="NCBI Taxonomy" id="408170"/>
    <lineage>
        <taxon>unclassified sequences</taxon>
        <taxon>metagenomes</taxon>
        <taxon>organismal metagenomes</taxon>
    </lineage>
</organism>
<dbReference type="AlphaFoldDB" id="K1USQ1"/>
<proteinExistence type="predicted"/>
<comment type="caution">
    <text evidence="1">The sequence shown here is derived from an EMBL/GenBank/DDBJ whole genome shotgun (WGS) entry which is preliminary data.</text>
</comment>
<dbReference type="GO" id="GO:0003677">
    <property type="term" value="F:DNA binding"/>
    <property type="evidence" value="ECO:0007669"/>
    <property type="project" value="TreeGrafter"/>
</dbReference>
<dbReference type="InterPro" id="IPR051677">
    <property type="entry name" value="AfsR-DnrI-RedD_regulator"/>
</dbReference>
<name>K1USQ1_9ZZZZ</name>
<protein>
    <recommendedName>
        <fullName evidence="2">Bacterial transcriptional activator domain-containing protein</fullName>
    </recommendedName>
</protein>
<dbReference type="EMBL" id="AJWZ01001186">
    <property type="protein sequence ID" value="EKC74541.1"/>
    <property type="molecule type" value="Genomic_DNA"/>
</dbReference>